<dbReference type="SUPFAM" id="SSF52799">
    <property type="entry name" value="(Phosphotyrosine protein) phosphatases II"/>
    <property type="match status" value="1"/>
</dbReference>
<proteinExistence type="predicted"/>
<reference evidence="3" key="1">
    <citation type="journal article" date="2012" name="Nature">
        <title>The oyster genome reveals stress adaptation and complexity of shell formation.</title>
        <authorList>
            <person name="Zhang G."/>
            <person name="Fang X."/>
            <person name="Guo X."/>
            <person name="Li L."/>
            <person name="Luo R."/>
            <person name="Xu F."/>
            <person name="Yang P."/>
            <person name="Zhang L."/>
            <person name="Wang X."/>
            <person name="Qi H."/>
            <person name="Xiong Z."/>
            <person name="Que H."/>
            <person name="Xie Y."/>
            <person name="Holland P.W."/>
            <person name="Paps J."/>
            <person name="Zhu Y."/>
            <person name="Wu F."/>
            <person name="Chen Y."/>
            <person name="Wang J."/>
            <person name="Peng C."/>
            <person name="Meng J."/>
            <person name="Yang L."/>
            <person name="Liu J."/>
            <person name="Wen B."/>
            <person name="Zhang N."/>
            <person name="Huang Z."/>
            <person name="Zhu Q."/>
            <person name="Feng Y."/>
            <person name="Mount A."/>
            <person name="Hedgecock D."/>
            <person name="Xu Z."/>
            <person name="Liu Y."/>
            <person name="Domazet-Loso T."/>
            <person name="Du Y."/>
            <person name="Sun X."/>
            <person name="Zhang S."/>
            <person name="Liu B."/>
            <person name="Cheng P."/>
            <person name="Jiang X."/>
            <person name="Li J."/>
            <person name="Fan D."/>
            <person name="Wang W."/>
            <person name="Fu W."/>
            <person name="Wang T."/>
            <person name="Wang B."/>
            <person name="Zhang J."/>
            <person name="Peng Z."/>
            <person name="Li Y."/>
            <person name="Li N."/>
            <person name="Wang J."/>
            <person name="Chen M."/>
            <person name="He Y."/>
            <person name="Tan F."/>
            <person name="Song X."/>
            <person name="Zheng Q."/>
            <person name="Huang R."/>
            <person name="Yang H."/>
            <person name="Du X."/>
            <person name="Chen L."/>
            <person name="Yang M."/>
            <person name="Gaffney P.M."/>
            <person name="Wang S."/>
            <person name="Luo L."/>
            <person name="She Z."/>
            <person name="Ming Y."/>
            <person name="Huang W."/>
            <person name="Zhang S."/>
            <person name="Huang B."/>
            <person name="Zhang Y."/>
            <person name="Qu T."/>
            <person name="Ni P."/>
            <person name="Miao G."/>
            <person name="Wang J."/>
            <person name="Wang Q."/>
            <person name="Steinberg C.E."/>
            <person name="Wang H."/>
            <person name="Li N."/>
            <person name="Qian L."/>
            <person name="Zhang G."/>
            <person name="Li Y."/>
            <person name="Yang H."/>
            <person name="Liu X."/>
            <person name="Wang J."/>
            <person name="Yin Y."/>
            <person name="Wang J."/>
        </authorList>
    </citation>
    <scope>NUCLEOTIDE SEQUENCE [LARGE SCALE GENOMIC DNA]</scope>
    <source>
        <strain evidence="3">05x7-T-G4-1.051#20</strain>
    </source>
</reference>
<dbReference type="InterPro" id="IPR000242">
    <property type="entry name" value="PTP_cat"/>
</dbReference>
<dbReference type="GO" id="GO:0008045">
    <property type="term" value="P:motor neuron axon guidance"/>
    <property type="evidence" value="ECO:0007669"/>
    <property type="project" value="TreeGrafter"/>
</dbReference>
<feature type="domain" description="Tyrosine specific protein phosphatases" evidence="2">
    <location>
        <begin position="477"/>
        <end position="548"/>
    </location>
</feature>
<dbReference type="InterPro" id="IPR050348">
    <property type="entry name" value="Protein-Tyr_Phosphatase"/>
</dbReference>
<dbReference type="PRINTS" id="PR00700">
    <property type="entry name" value="PRTYPHPHTASE"/>
</dbReference>
<evidence type="ECO:0000259" key="2">
    <source>
        <dbReference type="PROSITE" id="PS50056"/>
    </source>
</evidence>
<dbReference type="HOGENOM" id="CLU_474311_0_0_1"/>
<dbReference type="PANTHER" id="PTHR19134">
    <property type="entry name" value="RECEPTOR-TYPE TYROSINE-PROTEIN PHOSPHATASE"/>
    <property type="match status" value="1"/>
</dbReference>
<dbReference type="PANTHER" id="PTHR19134:SF531">
    <property type="entry name" value="TYROSINE-PROTEIN PHOSPHATASE LAR"/>
    <property type="match status" value="1"/>
</dbReference>
<dbReference type="GO" id="GO:0004725">
    <property type="term" value="F:protein tyrosine phosphatase activity"/>
    <property type="evidence" value="ECO:0007669"/>
    <property type="project" value="UniProtKB-EC"/>
</dbReference>
<dbReference type="SMART" id="SM00404">
    <property type="entry name" value="PTPc_motif"/>
    <property type="match status" value="1"/>
</dbReference>
<sequence length="575" mass="64824">MSEVIEKIVTCSYSDKSVYKLGNKLTVSSMERGVMQVFEITPLGQYELHISVGDTAMSFVTKCKAFELPGVIQQQQTAIECDAALSGDTIIVKKMDDGPLRLFEVYPIICPPNQFGPNCARCRWSCRSCDPITGECTQCNGSFYGKYCQHSCAVNCLNTTCDQRTGSCNGSRDGFQGDSCNHEIILSATIPDEKSTSVPLSPACSTTVVPMNKFINSNQENTDHTLIGLSCVLSILTLLIAVVAILFVKRRARNLKFKQSDTVGISSNNGLSLELRREISTHDSDLEEIRDDDPNDMEEEVITVEYNNLTSQRVSINRFIEDLPYRKNSDALEREFNDLPSGLLESYSIALKSFNRNKNRYKGIYPYDYNMVRLRTDDDEDETDGYVNASYIHNDTSRIVMLTNTFEGDRMKCLKYWPDTELEIGPFILTLDTENVFDQYTLRYLVVQHQEEFKRVTQFHYTAWPDNSVPEDVTSLILFRNLVRNGMTSSDGPIVVHCSAGIGRTGTFIALDYLLEEGAAEQMIDVKGYVTSLRHQRGKSIQTYEQYIFLHDAVVEGFTNNTVTDTVRQSCLSVL</sequence>
<dbReference type="InterPro" id="IPR016130">
    <property type="entry name" value="Tyr_Pase_AS"/>
</dbReference>
<dbReference type="CDD" id="cd00047">
    <property type="entry name" value="PTPc"/>
    <property type="match status" value="1"/>
</dbReference>
<dbReference type="EMBL" id="JH816902">
    <property type="protein sequence ID" value="EKC21061.1"/>
    <property type="molecule type" value="Genomic_DNA"/>
</dbReference>
<dbReference type="PROSITE" id="PS50056">
    <property type="entry name" value="TYR_PHOSPHATASE_2"/>
    <property type="match status" value="1"/>
</dbReference>
<evidence type="ECO:0000259" key="1">
    <source>
        <dbReference type="PROSITE" id="PS50055"/>
    </source>
</evidence>
<dbReference type="InterPro" id="IPR000387">
    <property type="entry name" value="Tyr_Pase_dom"/>
</dbReference>
<gene>
    <name evidence="3" type="ORF">CGI_10004661</name>
</gene>
<dbReference type="Pfam" id="PF00102">
    <property type="entry name" value="Y_phosphatase"/>
    <property type="match status" value="1"/>
</dbReference>
<organism evidence="3">
    <name type="scientific">Magallana gigas</name>
    <name type="common">Pacific oyster</name>
    <name type="synonym">Crassostrea gigas</name>
    <dbReference type="NCBI Taxonomy" id="29159"/>
    <lineage>
        <taxon>Eukaryota</taxon>
        <taxon>Metazoa</taxon>
        <taxon>Spiralia</taxon>
        <taxon>Lophotrochozoa</taxon>
        <taxon>Mollusca</taxon>
        <taxon>Bivalvia</taxon>
        <taxon>Autobranchia</taxon>
        <taxon>Pteriomorphia</taxon>
        <taxon>Ostreida</taxon>
        <taxon>Ostreoidea</taxon>
        <taxon>Ostreidae</taxon>
        <taxon>Magallana</taxon>
    </lineage>
</organism>
<dbReference type="InterPro" id="IPR003595">
    <property type="entry name" value="Tyr_Pase_cat"/>
</dbReference>
<accession>K1QHK6</accession>
<dbReference type="InParanoid" id="K1QHK6"/>
<dbReference type="InterPro" id="IPR009030">
    <property type="entry name" value="Growth_fac_rcpt_cys_sf"/>
</dbReference>
<feature type="domain" description="Tyrosine-protein phosphatase" evidence="1">
    <location>
        <begin position="332"/>
        <end position="557"/>
    </location>
</feature>
<dbReference type="InterPro" id="IPR029021">
    <property type="entry name" value="Prot-tyrosine_phosphatase-like"/>
</dbReference>
<protein>
    <submittedName>
        <fullName evidence="3">Receptor-type tyrosine-protein phosphatase T</fullName>
    </submittedName>
</protein>
<keyword evidence="3" id="KW-0675">Receptor</keyword>
<name>K1QHK6_MAGGI</name>
<dbReference type="AlphaFoldDB" id="K1QHK6"/>
<evidence type="ECO:0000313" key="3">
    <source>
        <dbReference type="EMBL" id="EKC21061.1"/>
    </source>
</evidence>
<dbReference type="PROSITE" id="PS50055">
    <property type="entry name" value="TYR_PHOSPHATASE_PTP"/>
    <property type="match status" value="1"/>
</dbReference>
<dbReference type="SMART" id="SM00194">
    <property type="entry name" value="PTPc"/>
    <property type="match status" value="1"/>
</dbReference>
<dbReference type="SUPFAM" id="SSF57184">
    <property type="entry name" value="Growth factor receptor domain"/>
    <property type="match status" value="1"/>
</dbReference>
<dbReference type="Gene3D" id="3.90.190.10">
    <property type="entry name" value="Protein tyrosine phosphatase superfamily"/>
    <property type="match status" value="2"/>
</dbReference>
<dbReference type="PROSITE" id="PS00383">
    <property type="entry name" value="TYR_PHOSPHATASE_1"/>
    <property type="match status" value="1"/>
</dbReference>